<sequence length="406" mass="46492">MTMSCLKLTKVIHRLGRSQQVIASIHCNSRQISTISATAMLRSSSPPSSVHSGFIGNLPSRRSYATISNNDGSQSTTNNNNDKAESSQNSEEGAKPNIDPELLGLLQAYPGEGKRTTPYSVLGFKNEREFDKRKLKQRFYKLAKIYHPDSRTYVGSRLNKRQFFTDNESEILTEQLKEDRFKKVLAAYTLLKNARTRTNYDQYGIGWEDNSSSFLRSYENMERQGGVYPKGSTGTWEDYNKTRYEHAYGFNGDRTWTDVDPNSSMYEQYQKNRTNILISLLLTTAVYTALQFAHIMMYDDYIGGSHAAYLAQAQDFHEKSERDLADAYSNFNMGGTKDDRINRFLWFRFLGELLKAGDFNEMKKYLYKEKIIKEKEENTGYSQLQKFDLSKLDDPEPVAAVAAPHA</sequence>
<feature type="region of interest" description="Disordered" evidence="2">
    <location>
        <begin position="63"/>
        <end position="98"/>
    </location>
</feature>
<dbReference type="Proteomes" id="UP001165063">
    <property type="component" value="Unassembled WGS sequence"/>
</dbReference>
<dbReference type="PROSITE" id="PS50076">
    <property type="entry name" value="DNAJ_2"/>
    <property type="match status" value="1"/>
</dbReference>
<evidence type="ECO:0000256" key="1">
    <source>
        <dbReference type="ARBA" id="ARBA00023186"/>
    </source>
</evidence>
<dbReference type="CDD" id="cd06257">
    <property type="entry name" value="DnaJ"/>
    <property type="match status" value="1"/>
</dbReference>
<evidence type="ECO:0000313" key="5">
    <source>
        <dbReference type="Proteomes" id="UP001165063"/>
    </source>
</evidence>
<gene>
    <name evidence="4" type="ORF">Amon01_000179200</name>
</gene>
<dbReference type="PANTHER" id="PTHR44145:SF3">
    <property type="entry name" value="DNAJ HOMOLOG SUBFAMILY A MEMBER 3, MITOCHONDRIAL"/>
    <property type="match status" value="1"/>
</dbReference>
<dbReference type="OrthoDB" id="445556at2759"/>
<dbReference type="InterPro" id="IPR051938">
    <property type="entry name" value="Apopto_cytoskel_mod"/>
</dbReference>
<dbReference type="SUPFAM" id="SSF46565">
    <property type="entry name" value="Chaperone J-domain"/>
    <property type="match status" value="1"/>
</dbReference>
<dbReference type="AlphaFoldDB" id="A0A9W7DDJ5"/>
<accession>A0A9W7DDJ5</accession>
<comment type="caution">
    <text evidence="4">The sequence shown here is derived from an EMBL/GenBank/DDBJ whole genome shotgun (WGS) entry which is preliminary data.</text>
</comment>
<dbReference type="InterPro" id="IPR001623">
    <property type="entry name" value="DnaJ_domain"/>
</dbReference>
<evidence type="ECO:0000313" key="4">
    <source>
        <dbReference type="EMBL" id="GMG21178.1"/>
    </source>
</evidence>
<evidence type="ECO:0000259" key="3">
    <source>
        <dbReference type="PROSITE" id="PS50076"/>
    </source>
</evidence>
<dbReference type="SMART" id="SM00271">
    <property type="entry name" value="DnaJ"/>
    <property type="match status" value="1"/>
</dbReference>
<feature type="domain" description="J" evidence="3">
    <location>
        <begin position="117"/>
        <end position="204"/>
    </location>
</feature>
<feature type="compositionally biased region" description="Polar residues" evidence="2">
    <location>
        <begin position="63"/>
        <end position="91"/>
    </location>
</feature>
<reference evidence="4" key="1">
    <citation type="submission" date="2023-04" db="EMBL/GenBank/DDBJ databases">
        <title>Ambrosiozyma monospora NBRC 1965.</title>
        <authorList>
            <person name="Ichikawa N."/>
            <person name="Sato H."/>
            <person name="Tonouchi N."/>
        </authorList>
    </citation>
    <scope>NUCLEOTIDE SEQUENCE</scope>
    <source>
        <strain evidence="4">NBRC 1965</strain>
    </source>
</reference>
<protein>
    <submittedName>
        <fullName evidence="4">Unnamed protein product</fullName>
    </submittedName>
</protein>
<keyword evidence="1" id="KW-0143">Chaperone</keyword>
<dbReference type="InterPro" id="IPR036869">
    <property type="entry name" value="J_dom_sf"/>
</dbReference>
<dbReference type="PANTHER" id="PTHR44145">
    <property type="entry name" value="DNAJ HOMOLOG SUBFAMILY A MEMBER 3, MITOCHONDRIAL"/>
    <property type="match status" value="1"/>
</dbReference>
<proteinExistence type="predicted"/>
<name>A0A9W7DDJ5_AMBMO</name>
<dbReference type="Gene3D" id="1.10.287.110">
    <property type="entry name" value="DnaJ domain"/>
    <property type="match status" value="1"/>
</dbReference>
<evidence type="ECO:0000256" key="2">
    <source>
        <dbReference type="SAM" id="MobiDB-lite"/>
    </source>
</evidence>
<organism evidence="4 5">
    <name type="scientific">Ambrosiozyma monospora</name>
    <name type="common">Yeast</name>
    <name type="synonym">Endomycopsis monosporus</name>
    <dbReference type="NCBI Taxonomy" id="43982"/>
    <lineage>
        <taxon>Eukaryota</taxon>
        <taxon>Fungi</taxon>
        <taxon>Dikarya</taxon>
        <taxon>Ascomycota</taxon>
        <taxon>Saccharomycotina</taxon>
        <taxon>Pichiomycetes</taxon>
        <taxon>Pichiales</taxon>
        <taxon>Pichiaceae</taxon>
        <taxon>Ambrosiozyma</taxon>
    </lineage>
</organism>
<keyword evidence="5" id="KW-1185">Reference proteome</keyword>
<dbReference type="EMBL" id="BSXU01000580">
    <property type="protein sequence ID" value="GMG21178.1"/>
    <property type="molecule type" value="Genomic_DNA"/>
</dbReference>